<feature type="zinc finger region" description="C3H1-type" evidence="3">
    <location>
        <begin position="249"/>
        <end position="270"/>
    </location>
</feature>
<feature type="repeat" description="Filamin" evidence="1">
    <location>
        <begin position="75"/>
        <end position="179"/>
    </location>
</feature>
<evidence type="ECO:0000256" key="3">
    <source>
        <dbReference type="PROSITE-ProRule" id="PRU00723"/>
    </source>
</evidence>
<dbReference type="InterPro" id="IPR017868">
    <property type="entry name" value="Filamin/ABP280_repeat-like"/>
</dbReference>
<evidence type="ECO:0000313" key="8">
    <source>
        <dbReference type="Proteomes" id="UP001152484"/>
    </source>
</evidence>
<keyword evidence="3" id="KW-0862">Zinc</keyword>
<feature type="compositionally biased region" description="Acidic residues" evidence="4">
    <location>
        <begin position="59"/>
        <end position="68"/>
    </location>
</feature>
<organism evidence="7 8">
    <name type="scientific">Cuscuta europaea</name>
    <name type="common">European dodder</name>
    <dbReference type="NCBI Taxonomy" id="41803"/>
    <lineage>
        <taxon>Eukaryota</taxon>
        <taxon>Viridiplantae</taxon>
        <taxon>Streptophyta</taxon>
        <taxon>Embryophyta</taxon>
        <taxon>Tracheophyta</taxon>
        <taxon>Spermatophyta</taxon>
        <taxon>Magnoliopsida</taxon>
        <taxon>eudicotyledons</taxon>
        <taxon>Gunneridae</taxon>
        <taxon>Pentapetalae</taxon>
        <taxon>asterids</taxon>
        <taxon>lamiids</taxon>
        <taxon>Solanales</taxon>
        <taxon>Convolvulaceae</taxon>
        <taxon>Cuscuteae</taxon>
        <taxon>Cuscuta</taxon>
        <taxon>Cuscuta subgen. Cuscuta</taxon>
    </lineage>
</organism>
<name>A0A9P0YQ89_CUSEU</name>
<evidence type="ECO:0000256" key="4">
    <source>
        <dbReference type="SAM" id="MobiDB-lite"/>
    </source>
</evidence>
<dbReference type="Proteomes" id="UP001152484">
    <property type="component" value="Unassembled WGS sequence"/>
</dbReference>
<protein>
    <submittedName>
        <fullName evidence="7">Uncharacterized protein</fullName>
    </submittedName>
</protein>
<feature type="compositionally biased region" description="Basic and acidic residues" evidence="4">
    <location>
        <begin position="763"/>
        <end position="781"/>
    </location>
</feature>
<evidence type="ECO:0000313" key="7">
    <source>
        <dbReference type="EMBL" id="CAH9071663.1"/>
    </source>
</evidence>
<evidence type="ECO:0000256" key="2">
    <source>
        <dbReference type="PROSITE-ProRule" id="PRU00176"/>
    </source>
</evidence>
<feature type="compositionally biased region" description="Basic and acidic residues" evidence="4">
    <location>
        <begin position="858"/>
        <end position="887"/>
    </location>
</feature>
<proteinExistence type="predicted"/>
<dbReference type="Gene3D" id="2.60.40.10">
    <property type="entry name" value="Immunoglobulins"/>
    <property type="match status" value="1"/>
</dbReference>
<dbReference type="CDD" id="cd00590">
    <property type="entry name" value="RRM_SF"/>
    <property type="match status" value="1"/>
</dbReference>
<feature type="compositionally biased region" description="Basic residues" evidence="4">
    <location>
        <begin position="545"/>
        <end position="561"/>
    </location>
</feature>
<dbReference type="AlphaFoldDB" id="A0A9P0YQ89"/>
<reference evidence="7" key="1">
    <citation type="submission" date="2022-07" db="EMBL/GenBank/DDBJ databases">
        <authorList>
            <person name="Macas J."/>
            <person name="Novak P."/>
            <person name="Neumann P."/>
        </authorList>
    </citation>
    <scope>NUCLEOTIDE SEQUENCE</scope>
</reference>
<feature type="region of interest" description="Disordered" evidence="4">
    <location>
        <begin position="55"/>
        <end position="76"/>
    </location>
</feature>
<feature type="compositionally biased region" description="Basic residues" evidence="4">
    <location>
        <begin position="513"/>
        <end position="538"/>
    </location>
</feature>
<dbReference type="PANTHER" id="PTHR32343">
    <property type="entry name" value="SERINE/ARGININE-RICH SPLICING FACTOR"/>
    <property type="match status" value="1"/>
</dbReference>
<dbReference type="Pfam" id="PF00630">
    <property type="entry name" value="Filamin"/>
    <property type="match status" value="1"/>
</dbReference>
<dbReference type="OrthoDB" id="79941at2759"/>
<dbReference type="SMART" id="SM00360">
    <property type="entry name" value="RRM"/>
    <property type="match status" value="1"/>
</dbReference>
<dbReference type="SMART" id="SM00557">
    <property type="entry name" value="IG_FLMN"/>
    <property type="match status" value="1"/>
</dbReference>
<dbReference type="SUPFAM" id="SSF81296">
    <property type="entry name" value="E set domains"/>
    <property type="match status" value="1"/>
</dbReference>
<keyword evidence="8" id="KW-1185">Reference proteome</keyword>
<dbReference type="PANTHER" id="PTHR32343:SF8">
    <property type="entry name" value="RNA RECOGNITION MOTIF (RRM)-CONTAINING PROTEIN"/>
    <property type="match status" value="1"/>
</dbReference>
<dbReference type="InterPro" id="IPR035979">
    <property type="entry name" value="RBD_domain_sf"/>
</dbReference>
<dbReference type="Pfam" id="PF00076">
    <property type="entry name" value="RRM_1"/>
    <property type="match status" value="1"/>
</dbReference>
<feature type="compositionally biased region" description="Basic and acidic residues" evidence="4">
    <location>
        <begin position="674"/>
        <end position="683"/>
    </location>
</feature>
<keyword evidence="3" id="KW-0863">Zinc-finger</keyword>
<evidence type="ECO:0000259" key="5">
    <source>
        <dbReference type="PROSITE" id="PS50102"/>
    </source>
</evidence>
<dbReference type="InterPro" id="IPR014756">
    <property type="entry name" value="Ig_E-set"/>
</dbReference>
<feature type="compositionally biased region" description="Basic and acidic residues" evidence="4">
    <location>
        <begin position="698"/>
        <end position="719"/>
    </location>
</feature>
<feature type="compositionally biased region" description="Basic and acidic residues" evidence="4">
    <location>
        <begin position="562"/>
        <end position="586"/>
    </location>
</feature>
<evidence type="ECO:0000259" key="6">
    <source>
        <dbReference type="PROSITE" id="PS50103"/>
    </source>
</evidence>
<feature type="compositionally biased region" description="Basic and acidic residues" evidence="4">
    <location>
        <begin position="729"/>
        <end position="755"/>
    </location>
</feature>
<dbReference type="PROSITE" id="PS50194">
    <property type="entry name" value="FILAMIN_REPEAT"/>
    <property type="match status" value="1"/>
</dbReference>
<feature type="compositionally biased region" description="Basic residues" evidence="4">
    <location>
        <begin position="782"/>
        <end position="793"/>
    </location>
</feature>
<dbReference type="SUPFAM" id="SSF54928">
    <property type="entry name" value="RNA-binding domain, RBD"/>
    <property type="match status" value="1"/>
</dbReference>
<dbReference type="Gene3D" id="3.30.70.330">
    <property type="match status" value="1"/>
</dbReference>
<dbReference type="InterPro" id="IPR000504">
    <property type="entry name" value="RRM_dom"/>
</dbReference>
<dbReference type="InterPro" id="IPR001298">
    <property type="entry name" value="Filamin/ABP280_rpt"/>
</dbReference>
<dbReference type="GO" id="GO:0008270">
    <property type="term" value="F:zinc ion binding"/>
    <property type="evidence" value="ECO:0007669"/>
    <property type="project" value="UniProtKB-KW"/>
</dbReference>
<dbReference type="InterPro" id="IPR012677">
    <property type="entry name" value="Nucleotide-bd_a/b_plait_sf"/>
</dbReference>
<feature type="domain" description="C3H1-type" evidence="6">
    <location>
        <begin position="249"/>
        <end position="270"/>
    </location>
</feature>
<dbReference type="InterPro" id="IPR000571">
    <property type="entry name" value="Znf_CCCH"/>
</dbReference>
<keyword evidence="2" id="KW-0694">RNA-binding</keyword>
<dbReference type="PROSITE" id="PS50102">
    <property type="entry name" value="RRM"/>
    <property type="match status" value="1"/>
</dbReference>
<feature type="compositionally biased region" description="Basic residues" evidence="4">
    <location>
        <begin position="684"/>
        <end position="695"/>
    </location>
</feature>
<feature type="compositionally biased region" description="Basic and acidic residues" evidence="4">
    <location>
        <begin position="612"/>
        <end position="628"/>
    </location>
</feature>
<dbReference type="GO" id="GO:0003723">
    <property type="term" value="F:RNA binding"/>
    <property type="evidence" value="ECO:0007669"/>
    <property type="project" value="UniProtKB-UniRule"/>
</dbReference>
<sequence>MADRNSNSALVVKPIWVKHAEEAKLKSEAEKTAAAKAAFEATFKNVDPSTAVATVASDSDYEEEEDEDRLAKKPIGPLDPNKCTAAGPGIAGGAACAPSTFTVVTKDADGRKLLNGGAQVRVKVAPGVGVGGSEQEGIVKDMNDGTYSVTYVVPSRGNYMVNVECNGKPIMGSPFPVFFSTGSTTGGLLGVAPPTIYSNMINQTMPNMPNYSGSVSGAVPGLLGMIPGITQGASGGVILPGVGFSLGEVCREYLYGQCAKTDCKFNHPPHNLLMTALAATSSMGTLSQVPMAPSAAAMAAAQAIVAAQALQAHAAQAQAQTNSANDTSGSAGKETAANCLKKIVQVSNLSPLLTLDQLKQLFGFSGTIVDCSITESKHLGYVEYSKPEEATAALALNNMEVGGRPLNVEMAKQLPPKPVTLNSSSTSSSLPLMMQQAVAMQQMQFQQALLMQQAYTAQQAASRAASMKSATDLAAARAAEISKKLKADGLVTESMETYEKSKSPPDTQVRSTSRSRSRSKSKSKSRSPINYRRRRRSRSFSPPPRRLRGYRSRSPIRSHHFSRFEDERRSYRDSRYANDRGRRWDSGRSYNRRSPVSRRNRSRSVTPRARKLYRDDSDSPRHRHESPVHKTRYSRAESTSPEHRRNRSSLKNDESKSRHRRRSRSNSVEVSHSPSDKVGNDKHGKSKDRKRRHSRSVSPHDDLDRQNRLSPKTYDEKKPKQSLHRRESRSRSPDAKRHSNRKREDKAQNNDDRRISRSRSRSRSPEGKHHTSDKLDREKKEKSKHHSRKRSISRSRSPIEKHHSSSKLNKSREEKSKRHVRRQSRSRSVEGKRQRSSRKSPKHSDERRSRHRKRSRSKSLESKDEPEHNDMDVENYEVTRHADEKPGELAGVLETDLRSPVSMKLDSDNGHLEDCNECEKQEINVFEVADSTIREQDHLNLDA</sequence>
<evidence type="ECO:0000256" key="1">
    <source>
        <dbReference type="PROSITE-ProRule" id="PRU00087"/>
    </source>
</evidence>
<dbReference type="EMBL" id="CAMAPE010000008">
    <property type="protein sequence ID" value="CAH9071663.1"/>
    <property type="molecule type" value="Genomic_DNA"/>
</dbReference>
<comment type="caution">
    <text evidence="7">The sequence shown here is derived from an EMBL/GenBank/DDBJ whole genome shotgun (WGS) entry which is preliminary data.</text>
</comment>
<gene>
    <name evidence="7" type="ORF">CEURO_LOCUS4016</name>
</gene>
<accession>A0A9P0YQ89</accession>
<keyword evidence="3" id="KW-0479">Metal-binding</keyword>
<feature type="region of interest" description="Disordered" evidence="4">
    <location>
        <begin position="495"/>
        <end position="905"/>
    </location>
</feature>
<dbReference type="PROSITE" id="PS50103">
    <property type="entry name" value="ZF_C3H1"/>
    <property type="match status" value="1"/>
</dbReference>
<dbReference type="InterPro" id="IPR013783">
    <property type="entry name" value="Ig-like_fold"/>
</dbReference>
<feature type="domain" description="RRM" evidence="5">
    <location>
        <begin position="342"/>
        <end position="413"/>
    </location>
</feature>